<evidence type="ECO:0000256" key="2">
    <source>
        <dbReference type="ARBA" id="ARBA00022692"/>
    </source>
</evidence>
<dbReference type="InterPro" id="IPR000276">
    <property type="entry name" value="GPCR_Rhodpsn"/>
</dbReference>
<dbReference type="PRINTS" id="PR00237">
    <property type="entry name" value="GPCRRHODOPSN"/>
</dbReference>
<feature type="transmembrane region" description="Helical" evidence="8">
    <location>
        <begin position="231"/>
        <end position="256"/>
    </location>
</feature>
<evidence type="ECO:0000256" key="3">
    <source>
        <dbReference type="ARBA" id="ARBA00022989"/>
    </source>
</evidence>
<feature type="transmembrane region" description="Helical" evidence="8">
    <location>
        <begin position="166"/>
        <end position="186"/>
    </location>
</feature>
<keyword evidence="3 8" id="KW-1133">Transmembrane helix</keyword>
<keyword evidence="4" id="KW-0297">G-protein coupled receptor</keyword>
<evidence type="ECO:0000256" key="1">
    <source>
        <dbReference type="ARBA" id="ARBA00004141"/>
    </source>
</evidence>
<reference evidence="10" key="1">
    <citation type="submission" date="2022-11" db="UniProtKB">
        <authorList>
            <consortium name="EnsemblMetazoa"/>
        </authorList>
    </citation>
    <scope>IDENTIFICATION</scope>
</reference>
<dbReference type="GO" id="GO:0004930">
    <property type="term" value="F:G protein-coupled receptor activity"/>
    <property type="evidence" value="ECO:0007669"/>
    <property type="project" value="UniProtKB-KW"/>
</dbReference>
<dbReference type="Pfam" id="PF00001">
    <property type="entry name" value="7tm_1"/>
    <property type="match status" value="1"/>
</dbReference>
<evidence type="ECO:0000256" key="4">
    <source>
        <dbReference type="ARBA" id="ARBA00023040"/>
    </source>
</evidence>
<proteinExistence type="predicted"/>
<keyword evidence="7" id="KW-0807">Transducer</keyword>
<evidence type="ECO:0000256" key="8">
    <source>
        <dbReference type="SAM" id="Phobius"/>
    </source>
</evidence>
<evidence type="ECO:0000259" key="9">
    <source>
        <dbReference type="PROSITE" id="PS50262"/>
    </source>
</evidence>
<name>A0A914AGE6_PATMI</name>
<dbReference type="OMA" id="RTATNCC"/>
<feature type="transmembrane region" description="Helical" evidence="8">
    <location>
        <begin position="83"/>
        <end position="104"/>
    </location>
</feature>
<accession>A0A914AGE6</accession>
<evidence type="ECO:0000256" key="5">
    <source>
        <dbReference type="ARBA" id="ARBA00023136"/>
    </source>
</evidence>
<dbReference type="Proteomes" id="UP000887568">
    <property type="component" value="Unplaced"/>
</dbReference>
<dbReference type="AlphaFoldDB" id="A0A914AGE6"/>
<evidence type="ECO:0000256" key="6">
    <source>
        <dbReference type="ARBA" id="ARBA00023170"/>
    </source>
</evidence>
<keyword evidence="2 8" id="KW-0812">Transmembrane</keyword>
<evidence type="ECO:0000313" key="11">
    <source>
        <dbReference type="Proteomes" id="UP000887568"/>
    </source>
</evidence>
<feature type="transmembrane region" description="Helical" evidence="8">
    <location>
        <begin position="277"/>
        <end position="303"/>
    </location>
</feature>
<evidence type="ECO:0000256" key="7">
    <source>
        <dbReference type="ARBA" id="ARBA00023224"/>
    </source>
</evidence>
<organism evidence="10 11">
    <name type="scientific">Patiria miniata</name>
    <name type="common">Bat star</name>
    <name type="synonym">Asterina miniata</name>
    <dbReference type="NCBI Taxonomy" id="46514"/>
    <lineage>
        <taxon>Eukaryota</taxon>
        <taxon>Metazoa</taxon>
        <taxon>Echinodermata</taxon>
        <taxon>Eleutherozoa</taxon>
        <taxon>Asterozoa</taxon>
        <taxon>Asteroidea</taxon>
        <taxon>Valvatacea</taxon>
        <taxon>Valvatida</taxon>
        <taxon>Asterinidae</taxon>
        <taxon>Patiria</taxon>
    </lineage>
</organism>
<dbReference type="Gene3D" id="1.20.1070.10">
    <property type="entry name" value="Rhodopsin 7-helix transmembrane proteins"/>
    <property type="match status" value="1"/>
</dbReference>
<dbReference type="PANTHER" id="PTHR24243">
    <property type="entry name" value="G-PROTEIN COUPLED RECEPTOR"/>
    <property type="match status" value="1"/>
</dbReference>
<dbReference type="GO" id="GO:0005886">
    <property type="term" value="C:plasma membrane"/>
    <property type="evidence" value="ECO:0007669"/>
    <property type="project" value="TreeGrafter"/>
</dbReference>
<dbReference type="PROSITE" id="PS50262">
    <property type="entry name" value="G_PROTEIN_RECEP_F1_2"/>
    <property type="match status" value="1"/>
</dbReference>
<keyword evidence="6" id="KW-0675">Receptor</keyword>
<protein>
    <recommendedName>
        <fullName evidence="9">G-protein coupled receptors family 1 profile domain-containing protein</fullName>
    </recommendedName>
</protein>
<dbReference type="OrthoDB" id="10011262at2759"/>
<dbReference type="SUPFAM" id="SSF81321">
    <property type="entry name" value="Family A G protein-coupled receptor-like"/>
    <property type="match status" value="1"/>
</dbReference>
<evidence type="ECO:0000313" key="10">
    <source>
        <dbReference type="EnsemblMetazoa" id="XP_038063050.1"/>
    </source>
</evidence>
<sequence length="406" mass="45633">MSDPSTLDSNYSYYDVYYYDYGDCDFAMNFTAEEAIEYSYDTLNELYVRIFLPVIFTLGVLSNLAFLCVVYNVKRMRTATNCCLTNLAVADVMFLVGSVGSKLVKYANSPVSIDDSSLGRAGCIVMYLISDTAYIFSLAAITLVSFEKFYAVCCAHQALGDSRRRVFVRLLVASWIVAFCVAASFIPCTMEYVTLCSGWPSDERYRSWPSQIAFCGPVDDWAIVYGSGAQAIPFLLIFPVNVYLYFRIIVGITRAIKDTSIAGRRQKNIRQRNQIAVMLIVNGAVFFICLAPFEMISLFYMIAYSREEPVFILPADTRQSLTSSARLLAYINAAINPFVYTCMSAQYRDAFRQTFGLGCCSRPGTDAERESVFKRMRRISVNLTASTSAGGSMRIYHSVRPRNIRV</sequence>
<keyword evidence="5 8" id="KW-0472">Membrane</keyword>
<dbReference type="CDD" id="cd00637">
    <property type="entry name" value="7tm_classA_rhodopsin-like"/>
    <property type="match status" value="1"/>
</dbReference>
<keyword evidence="11" id="KW-1185">Reference proteome</keyword>
<comment type="subcellular location">
    <subcellularLocation>
        <location evidence="1">Membrane</location>
        <topology evidence="1">Multi-pass membrane protein</topology>
    </subcellularLocation>
</comment>
<feature type="domain" description="G-protein coupled receptors family 1 profile" evidence="9">
    <location>
        <begin position="62"/>
        <end position="340"/>
    </location>
</feature>
<dbReference type="GeneID" id="119733749"/>
<dbReference type="InterPro" id="IPR017452">
    <property type="entry name" value="GPCR_Rhodpsn_7TM"/>
</dbReference>
<dbReference type="RefSeq" id="XP_038063050.1">
    <property type="nucleotide sequence ID" value="XM_038207122.1"/>
</dbReference>
<feature type="transmembrane region" description="Helical" evidence="8">
    <location>
        <begin position="124"/>
        <end position="146"/>
    </location>
</feature>
<feature type="transmembrane region" description="Helical" evidence="8">
    <location>
        <begin position="50"/>
        <end position="71"/>
    </location>
</feature>
<dbReference type="PANTHER" id="PTHR24243:SF208">
    <property type="entry name" value="PYROKININ-1 RECEPTOR"/>
    <property type="match status" value="1"/>
</dbReference>
<dbReference type="EnsemblMetazoa" id="XM_038207122.1">
    <property type="protein sequence ID" value="XP_038063050.1"/>
    <property type="gene ID" value="LOC119733749"/>
</dbReference>